<dbReference type="RefSeq" id="WP_164429074.1">
    <property type="nucleotide sequence ID" value="NZ_JAAIKT010000022.1"/>
</dbReference>
<evidence type="ECO:0000313" key="2">
    <source>
        <dbReference type="Proteomes" id="UP000476310"/>
    </source>
</evidence>
<name>A0A6G4AGV6_9ACTN</name>
<accession>A0A6G4AGV6</accession>
<comment type="caution">
    <text evidence="1">The sequence shown here is derived from an EMBL/GenBank/DDBJ whole genome shotgun (WGS) entry which is preliminary data.</text>
</comment>
<reference evidence="1" key="1">
    <citation type="submission" date="2020-02" db="EMBL/GenBank/DDBJ databases">
        <title>A new Streptomyces sp. for controlling soil-borne diseases.</title>
        <authorList>
            <person name="Li X."/>
            <person name="Tian Y."/>
            <person name="Gao K."/>
        </authorList>
    </citation>
    <scope>NUCLEOTIDE SEQUENCE [LARGE SCALE GENOMIC DNA]</scope>
    <source>
        <strain evidence="1">0250</strain>
    </source>
</reference>
<protein>
    <submittedName>
        <fullName evidence="1">Uncharacterized protein</fullName>
    </submittedName>
</protein>
<proteinExistence type="predicted"/>
<dbReference type="AlphaFoldDB" id="A0A6G4AGV6"/>
<gene>
    <name evidence="1" type="ORF">G4H13_19710</name>
</gene>
<organism evidence="1 2">
    <name type="scientific">Streptomyces rhizosphaericus</name>
    <dbReference type="NCBI Taxonomy" id="114699"/>
    <lineage>
        <taxon>Bacteria</taxon>
        <taxon>Bacillati</taxon>
        <taxon>Actinomycetota</taxon>
        <taxon>Actinomycetes</taxon>
        <taxon>Kitasatosporales</taxon>
        <taxon>Streptomycetaceae</taxon>
        <taxon>Streptomyces</taxon>
        <taxon>Streptomyces violaceusniger group</taxon>
    </lineage>
</organism>
<dbReference type="Proteomes" id="UP000476310">
    <property type="component" value="Unassembled WGS sequence"/>
</dbReference>
<evidence type="ECO:0000313" key="1">
    <source>
        <dbReference type="EMBL" id="NEW72573.1"/>
    </source>
</evidence>
<sequence>MTLAPHDAVAILAQQREELALALRRAEQAHCLAIIDHLAAKIRARCPEAVYVAIDRSGEDRTVTLYGVLGEQPSPLAACPWLWDGTETGHPLNEIDSDIILDIEYALLPPTSPVWALVRRNTGLDGSWLLELPPADRAARVVELVRGHHPAATAIIVDSRAGGGRVVGVIEEQTDGKAPVPVARPRLSRACDDALTRLVAQVFLLPPLADRYLRPIPRDFTHPYGSSVSDQVRLLLLPTA</sequence>
<keyword evidence="2" id="KW-1185">Reference proteome</keyword>
<dbReference type="EMBL" id="JAAIKT010000022">
    <property type="protein sequence ID" value="NEW72573.1"/>
    <property type="molecule type" value="Genomic_DNA"/>
</dbReference>